<dbReference type="InterPro" id="IPR015422">
    <property type="entry name" value="PyrdxlP-dep_Trfase_small"/>
</dbReference>
<dbReference type="CDD" id="cd00833">
    <property type="entry name" value="PKS"/>
    <property type="match status" value="1"/>
</dbReference>
<dbReference type="Gene3D" id="3.90.1150.10">
    <property type="entry name" value="Aspartate Aminotransferase, domain 1"/>
    <property type="match status" value="1"/>
</dbReference>
<evidence type="ECO:0000313" key="7">
    <source>
        <dbReference type="EMBL" id="BAX90446.1"/>
    </source>
</evidence>
<dbReference type="InterPro" id="IPR016036">
    <property type="entry name" value="Malonyl_transacylase_ACP-bd"/>
</dbReference>
<name>A0A1Z4EBX4_9MYCO</name>
<dbReference type="InterPro" id="IPR032821">
    <property type="entry name" value="PKS_assoc"/>
</dbReference>
<keyword evidence="2" id="KW-0596">Phosphopantetheine</keyword>
<dbReference type="PANTHER" id="PTHR43775">
    <property type="entry name" value="FATTY ACID SYNTHASE"/>
    <property type="match status" value="1"/>
</dbReference>
<dbReference type="Gene3D" id="3.40.640.10">
    <property type="entry name" value="Type I PLP-dependent aspartate aminotransferase-like (Major domain)"/>
    <property type="match status" value="1"/>
</dbReference>
<evidence type="ECO:0000256" key="5">
    <source>
        <dbReference type="ARBA" id="ARBA00022898"/>
    </source>
</evidence>
<dbReference type="Proteomes" id="UP000217736">
    <property type="component" value="Chromosome"/>
</dbReference>
<dbReference type="PROSITE" id="PS52004">
    <property type="entry name" value="KS3_2"/>
    <property type="match status" value="1"/>
</dbReference>
<dbReference type="InterPro" id="IPR050091">
    <property type="entry name" value="PKS_NRPS_Biosynth_Enz"/>
</dbReference>
<dbReference type="SUPFAM" id="SSF47336">
    <property type="entry name" value="ACP-like"/>
    <property type="match status" value="1"/>
</dbReference>
<keyword evidence="4" id="KW-0808">Transferase</keyword>
<reference evidence="8" key="1">
    <citation type="submission" date="2017-06" db="EMBL/GenBank/DDBJ databases">
        <title>Complete Genome Sequence of Mycobacterium shigaense.</title>
        <authorList>
            <person name="Fukano H."/>
            <person name="Yoshida M."/>
            <person name="Kazumi Y."/>
            <person name="Ogura Y."/>
            <person name="Mitarai S."/>
            <person name="Hayashi T."/>
            <person name="Hoshino Y."/>
        </authorList>
    </citation>
    <scope>NUCLEOTIDE SEQUENCE [LARGE SCALE GENOMIC DNA]</scope>
    <source>
        <strain evidence="8">UN-152</strain>
    </source>
</reference>
<dbReference type="GO" id="GO:0005886">
    <property type="term" value="C:plasma membrane"/>
    <property type="evidence" value="ECO:0007669"/>
    <property type="project" value="TreeGrafter"/>
</dbReference>
<dbReference type="GO" id="GO:0030170">
    <property type="term" value="F:pyridoxal phosphate binding"/>
    <property type="evidence" value="ECO:0007669"/>
    <property type="project" value="InterPro"/>
</dbReference>
<dbReference type="SUPFAM" id="SSF53901">
    <property type="entry name" value="Thiolase-like"/>
    <property type="match status" value="1"/>
</dbReference>
<dbReference type="InterPro" id="IPR004839">
    <property type="entry name" value="Aminotransferase_I/II_large"/>
</dbReference>
<dbReference type="PROSITE" id="PS00606">
    <property type="entry name" value="KS3_1"/>
    <property type="match status" value="1"/>
</dbReference>
<keyword evidence="8" id="KW-1185">Reference proteome</keyword>
<dbReference type="GO" id="GO:0004315">
    <property type="term" value="F:3-oxoacyl-[acyl-carrier-protein] synthase activity"/>
    <property type="evidence" value="ECO:0007669"/>
    <property type="project" value="InterPro"/>
</dbReference>
<dbReference type="OrthoDB" id="9778690at2"/>
<dbReference type="SUPFAM" id="SSF55048">
    <property type="entry name" value="Probable ACP-binding domain of malonyl-CoA ACP transacylase"/>
    <property type="match status" value="1"/>
</dbReference>
<dbReference type="GO" id="GO:0006633">
    <property type="term" value="P:fatty acid biosynthetic process"/>
    <property type="evidence" value="ECO:0007669"/>
    <property type="project" value="InterPro"/>
</dbReference>
<dbReference type="SMART" id="SM00825">
    <property type="entry name" value="PKS_KS"/>
    <property type="match status" value="1"/>
</dbReference>
<dbReference type="InterPro" id="IPR020841">
    <property type="entry name" value="PKS_Beta-ketoAc_synthase_dom"/>
</dbReference>
<dbReference type="PANTHER" id="PTHR43775:SF37">
    <property type="entry name" value="SI:DKEY-61P9.11"/>
    <property type="match status" value="1"/>
</dbReference>
<dbReference type="RefSeq" id="WP_096436445.1">
    <property type="nucleotide sequence ID" value="NZ_AP018164.1"/>
</dbReference>
<dbReference type="SUPFAM" id="SSF53383">
    <property type="entry name" value="PLP-dependent transferases"/>
    <property type="match status" value="1"/>
</dbReference>
<dbReference type="InterPro" id="IPR001917">
    <property type="entry name" value="Aminotrans_II_pyridoxalP_BS"/>
</dbReference>
<evidence type="ECO:0000256" key="4">
    <source>
        <dbReference type="ARBA" id="ARBA00022679"/>
    </source>
</evidence>
<dbReference type="InterPro" id="IPR014031">
    <property type="entry name" value="Ketoacyl_synth_C"/>
</dbReference>
<evidence type="ECO:0000256" key="3">
    <source>
        <dbReference type="ARBA" id="ARBA00022553"/>
    </source>
</evidence>
<dbReference type="GO" id="GO:0071770">
    <property type="term" value="P:DIM/DIP cell wall layer assembly"/>
    <property type="evidence" value="ECO:0007669"/>
    <property type="project" value="TreeGrafter"/>
</dbReference>
<dbReference type="Gene3D" id="3.40.47.10">
    <property type="match status" value="1"/>
</dbReference>
<evidence type="ECO:0000256" key="1">
    <source>
        <dbReference type="ARBA" id="ARBA00001933"/>
    </source>
</evidence>
<accession>A0A1Z4EBX4</accession>
<dbReference type="Pfam" id="PF02801">
    <property type="entry name" value="Ketoacyl-synt_C"/>
    <property type="match status" value="1"/>
</dbReference>
<sequence>MPQQPQDRQRLAVVGMAANFPGAADVKSFWQMLVSAESAFGKVPMQRWDHRPFFDPQGRKPNSAYSDVIATVADIDGFDALGFGISPRQAEVMDPQHRILLTATREALDDAGLDARKLADSVVGVYVGISASDFREVMVAPLRATQFATGAFGAPGDGDIADVASAVPQVRAFTMPGSLLNMAAAAISRAFNLRGPSMAVDAACASSLAALYNAVLALRAQQCEVAIVAGVHLNLVPDGLVLFSKIGAVSKSGICAPFDAHADGFVLSEGVGVVVITREDAVPEFSDVYAWVRGIGCTSDGGGAGAMEPQVGGQRAAIEAALADSGISSADIDYIEAHGTATVVGDLVEVESLGACLPPRDALPRFLGSAKANVGHAMSAAGAAGLIKAALVLRHGVVPPQPNLKKERTELRLSERGFAIARETCALPQVERPHAAGVSAFGFGGTNVHVILEAADTEPVQNSRSSWIIPVRGQSRGEIAFRCTALLNDLDSDPGLDLGEVATTLHRRADRGVELILVSSSTMELRCQLLDALAAVEGDHLANGQIGDGIYYRSADFAAENPPQLCFLFPGQGSQTVSDAAILRSYDPALARSVEYLGAAADSPGLLAAMYPAEPSAQSAAALAATELCQPALMVTQLAVACQLRAAGISPDVVLGHSVGEFSAAAVAGVLAPEDAVYFAARRGEAIANTDIPEGGMLACRADENTVRGLLGGELRAWIANVNSPRQTVVAGTVDAIALVAERLSSAAIAFKKLNVSHAFHSPLIEDANFHIAKHVDALALADPAVRFVSCVYARQYEGVDEMRSAWRQHAILPVRFGAALAEVDIENTVFVEIGSGSTLLNLARDAGAPRQHLIASGDFEGDAERATNRIRAQLCALGVPMAQPAPQPRRGALLSAKPYPAPPLWPLRTRPTSRTDWQAGKLLLAGGARRNPQVGDPANARPELDGNVDHHDERKDIVMHELVALWREQTAVAAKLIDRHAAEQPAAPRAVLGDHAHAHADTEADTETGAAARPTDAVLAQIADIGAYDVNQLKPEHLLLGDLGFDSLMMTQLMNRLRSRHPDLKVQHLNPAELTVQAVLNAATGRHRAVDDFDDRPVAQLHAEPAISPVVAERGIKEFPEWRALRDRLKAAEDAGLGNPYYTVHERVVNDTTQIGRRVMVNYSSYNYLGLSGDPRVSSSAQEAISRYGTSVSASRLLSGEKPVHRELEASIAGLLGVEDAVTLVGGHSTNVTAIGHLLGEQDIVLPDALAHDSIMQGCLLSGASRRPFRHNDPAHLRELLSNSRGRYRRALVVIEGVYSMDGDIADLPAFIDVAKEYDAMLMVDEAHSIGVLGATGGGVGEHFGVDRTQVDIWMGTLSKSLSSCGGYLAGSSELIEYFKYTLPGFIYSCGLPPASAAAALEAIEILRAEPERIRALHANADHMRSQFTAHGLQFEKSKGTPIIPFVVGDSMLCLSLASRLRDSGINVDPIMDPAVPNDQARLRFFVTAMHSHGQIDRTVDLLAREFRNLTDCAIL</sequence>
<dbReference type="InterPro" id="IPR036736">
    <property type="entry name" value="ACP-like_sf"/>
</dbReference>
<dbReference type="InterPro" id="IPR015424">
    <property type="entry name" value="PyrdxlP-dep_Trfase"/>
</dbReference>
<organism evidence="7 8">
    <name type="scientific">Mycobacterium shigaense</name>
    <dbReference type="NCBI Taxonomy" id="722731"/>
    <lineage>
        <taxon>Bacteria</taxon>
        <taxon>Bacillati</taxon>
        <taxon>Actinomycetota</taxon>
        <taxon>Actinomycetes</taxon>
        <taxon>Mycobacteriales</taxon>
        <taxon>Mycobacteriaceae</taxon>
        <taxon>Mycobacterium</taxon>
        <taxon>Mycobacterium simiae complex</taxon>
    </lineage>
</organism>
<keyword evidence="5" id="KW-0663">Pyridoxal phosphate</keyword>
<dbReference type="PROSITE" id="PS00599">
    <property type="entry name" value="AA_TRANSFER_CLASS_2"/>
    <property type="match status" value="1"/>
</dbReference>
<proteinExistence type="predicted"/>
<dbReference type="InterPro" id="IPR014030">
    <property type="entry name" value="Ketoacyl_synth_N"/>
</dbReference>
<dbReference type="InterPro" id="IPR015421">
    <property type="entry name" value="PyrdxlP-dep_Trfase_major"/>
</dbReference>
<dbReference type="InterPro" id="IPR001227">
    <property type="entry name" value="Ac_transferase_dom_sf"/>
</dbReference>
<gene>
    <name evidence="7" type="ORF">MSG_00280</name>
</gene>
<comment type="cofactor">
    <cofactor evidence="1">
        <name>pyridoxal 5'-phosphate</name>
        <dbReference type="ChEBI" id="CHEBI:597326"/>
    </cofactor>
</comment>
<dbReference type="Gene3D" id="3.40.366.10">
    <property type="entry name" value="Malonyl-Coenzyme A Acyl Carrier Protein, domain 2"/>
    <property type="match status" value="1"/>
</dbReference>
<dbReference type="KEGG" id="mshg:MSG_00280"/>
<dbReference type="Pfam" id="PF00155">
    <property type="entry name" value="Aminotran_1_2"/>
    <property type="match status" value="1"/>
</dbReference>
<dbReference type="GO" id="GO:0016874">
    <property type="term" value="F:ligase activity"/>
    <property type="evidence" value="ECO:0007669"/>
    <property type="project" value="UniProtKB-KW"/>
</dbReference>
<evidence type="ECO:0000313" key="8">
    <source>
        <dbReference type="Proteomes" id="UP000217736"/>
    </source>
</evidence>
<dbReference type="GO" id="GO:0005737">
    <property type="term" value="C:cytoplasm"/>
    <property type="evidence" value="ECO:0007669"/>
    <property type="project" value="TreeGrafter"/>
</dbReference>
<dbReference type="InterPro" id="IPR016039">
    <property type="entry name" value="Thiolase-like"/>
</dbReference>
<keyword evidence="7" id="KW-0436">Ligase</keyword>
<evidence type="ECO:0000256" key="6">
    <source>
        <dbReference type="ARBA" id="ARBA00023268"/>
    </source>
</evidence>
<dbReference type="SMART" id="SM00827">
    <property type="entry name" value="PKS_AT"/>
    <property type="match status" value="1"/>
</dbReference>
<dbReference type="InterPro" id="IPR018201">
    <property type="entry name" value="Ketoacyl_synth_AS"/>
</dbReference>
<dbReference type="EMBL" id="AP018164">
    <property type="protein sequence ID" value="BAX90446.1"/>
    <property type="molecule type" value="Genomic_DNA"/>
</dbReference>
<dbReference type="Gene3D" id="1.10.1200.10">
    <property type="entry name" value="ACP-like"/>
    <property type="match status" value="1"/>
</dbReference>
<dbReference type="Pfam" id="PF00109">
    <property type="entry name" value="ketoacyl-synt"/>
    <property type="match status" value="1"/>
</dbReference>
<dbReference type="InterPro" id="IPR014043">
    <property type="entry name" value="Acyl_transferase_dom"/>
</dbReference>
<dbReference type="CDD" id="cd06454">
    <property type="entry name" value="KBL_like"/>
    <property type="match status" value="1"/>
</dbReference>
<keyword evidence="6" id="KW-0511">Multifunctional enzyme</keyword>
<evidence type="ECO:0000256" key="2">
    <source>
        <dbReference type="ARBA" id="ARBA00022450"/>
    </source>
</evidence>
<dbReference type="Pfam" id="PF00698">
    <property type="entry name" value="Acyl_transf_1"/>
    <property type="match status" value="1"/>
</dbReference>
<keyword evidence="3" id="KW-0597">Phosphoprotein</keyword>
<dbReference type="SUPFAM" id="SSF52151">
    <property type="entry name" value="FabD/lysophospholipase-like"/>
    <property type="match status" value="1"/>
</dbReference>
<protein>
    <submittedName>
        <fullName evidence="7">Fatty acyl-AMP ligase</fullName>
    </submittedName>
</protein>
<dbReference type="Pfam" id="PF16197">
    <property type="entry name" value="KAsynt_C_assoc"/>
    <property type="match status" value="1"/>
</dbReference>
<dbReference type="GO" id="GO:0004312">
    <property type="term" value="F:fatty acid synthase activity"/>
    <property type="evidence" value="ECO:0007669"/>
    <property type="project" value="TreeGrafter"/>
</dbReference>
<dbReference type="InterPro" id="IPR016035">
    <property type="entry name" value="Acyl_Trfase/lysoPLipase"/>
</dbReference>